<evidence type="ECO:0000256" key="3">
    <source>
        <dbReference type="ARBA" id="ARBA00022553"/>
    </source>
</evidence>
<feature type="chain" id="PRO_5011746880" description="histidine kinase" evidence="13">
    <location>
        <begin position="25"/>
        <end position="1360"/>
    </location>
</feature>
<protein>
    <recommendedName>
        <fullName evidence="2">histidine kinase</fullName>
        <ecNumber evidence="2">2.7.13.3</ecNumber>
    </recommendedName>
</protein>
<dbReference type="Gene3D" id="1.10.10.60">
    <property type="entry name" value="Homeodomain-like"/>
    <property type="match status" value="1"/>
</dbReference>
<dbReference type="InterPro" id="IPR018060">
    <property type="entry name" value="HTH_AraC"/>
</dbReference>
<dbReference type="Proteomes" id="UP000199045">
    <property type="component" value="Unassembled WGS sequence"/>
</dbReference>
<keyword evidence="3 12" id="KW-0597">Phosphoprotein</keyword>
<evidence type="ECO:0000256" key="8">
    <source>
        <dbReference type="ARBA" id="ARBA00023012"/>
    </source>
</evidence>
<organism evidence="17 18">
    <name type="scientific">Chitinophaga filiformis</name>
    <name type="common">Myxococcus filiformis</name>
    <name type="synonym">Flexibacter filiformis</name>
    <dbReference type="NCBI Taxonomy" id="104663"/>
    <lineage>
        <taxon>Bacteria</taxon>
        <taxon>Pseudomonadati</taxon>
        <taxon>Bacteroidota</taxon>
        <taxon>Chitinophagia</taxon>
        <taxon>Chitinophagales</taxon>
        <taxon>Chitinophagaceae</taxon>
        <taxon>Chitinophaga</taxon>
    </lineage>
</organism>
<dbReference type="Pfam" id="PF00512">
    <property type="entry name" value="HisKA"/>
    <property type="match status" value="1"/>
</dbReference>
<dbReference type="EC" id="2.7.13.3" evidence="2"/>
<keyword evidence="4" id="KW-0808">Transferase</keyword>
<dbReference type="Gene3D" id="2.60.40.10">
    <property type="entry name" value="Immunoglobulins"/>
    <property type="match status" value="1"/>
</dbReference>
<dbReference type="SUPFAM" id="SSF63829">
    <property type="entry name" value="Calcium-dependent phosphotriesterase"/>
    <property type="match status" value="3"/>
</dbReference>
<evidence type="ECO:0000256" key="12">
    <source>
        <dbReference type="PROSITE-ProRule" id="PRU00169"/>
    </source>
</evidence>
<dbReference type="PROSITE" id="PS01124">
    <property type="entry name" value="HTH_ARAC_FAMILY_2"/>
    <property type="match status" value="1"/>
</dbReference>
<dbReference type="PROSITE" id="PS50110">
    <property type="entry name" value="RESPONSE_REGULATORY"/>
    <property type="match status" value="1"/>
</dbReference>
<dbReference type="PROSITE" id="PS50109">
    <property type="entry name" value="HIS_KIN"/>
    <property type="match status" value="1"/>
</dbReference>
<dbReference type="GO" id="GO:0000155">
    <property type="term" value="F:phosphorelay sensor kinase activity"/>
    <property type="evidence" value="ECO:0007669"/>
    <property type="project" value="InterPro"/>
</dbReference>
<evidence type="ECO:0000256" key="7">
    <source>
        <dbReference type="ARBA" id="ARBA00022840"/>
    </source>
</evidence>
<evidence type="ECO:0000256" key="13">
    <source>
        <dbReference type="SAM" id="SignalP"/>
    </source>
</evidence>
<evidence type="ECO:0000256" key="9">
    <source>
        <dbReference type="ARBA" id="ARBA00023015"/>
    </source>
</evidence>
<reference evidence="17 18" key="1">
    <citation type="submission" date="2016-10" db="EMBL/GenBank/DDBJ databases">
        <authorList>
            <person name="de Groot N.N."/>
        </authorList>
    </citation>
    <scope>NUCLEOTIDE SEQUENCE [LARGE SCALE GENOMIC DNA]</scope>
    <source>
        <strain evidence="17 18">DSM 527</strain>
    </source>
</reference>
<dbReference type="InterPro" id="IPR004358">
    <property type="entry name" value="Sig_transdc_His_kin-like_C"/>
</dbReference>
<dbReference type="SMART" id="SM00448">
    <property type="entry name" value="REC"/>
    <property type="match status" value="1"/>
</dbReference>
<evidence type="ECO:0000256" key="5">
    <source>
        <dbReference type="ARBA" id="ARBA00022741"/>
    </source>
</evidence>
<dbReference type="CDD" id="cd00082">
    <property type="entry name" value="HisKA"/>
    <property type="match status" value="1"/>
</dbReference>
<dbReference type="InterPro" id="IPR001789">
    <property type="entry name" value="Sig_transdc_resp-reg_receiver"/>
</dbReference>
<dbReference type="Pfam" id="PF07495">
    <property type="entry name" value="Y_Y_Y"/>
    <property type="match status" value="1"/>
</dbReference>
<feature type="modified residue" description="4-aspartylphosphate" evidence="12">
    <location>
        <position position="1146"/>
    </location>
</feature>
<dbReference type="InterPro" id="IPR011123">
    <property type="entry name" value="Y_Y_Y"/>
</dbReference>
<feature type="domain" description="Histidine kinase" evidence="15">
    <location>
        <begin position="830"/>
        <end position="1045"/>
    </location>
</feature>
<dbReference type="InterPro" id="IPR003661">
    <property type="entry name" value="HisK_dim/P_dom"/>
</dbReference>
<proteinExistence type="predicted"/>
<dbReference type="GO" id="GO:0003700">
    <property type="term" value="F:DNA-binding transcription factor activity"/>
    <property type="evidence" value="ECO:0007669"/>
    <property type="project" value="InterPro"/>
</dbReference>
<feature type="domain" description="HTH araC/xylS-type" evidence="14">
    <location>
        <begin position="1245"/>
        <end position="1344"/>
    </location>
</feature>
<dbReference type="InterPro" id="IPR003594">
    <property type="entry name" value="HATPase_dom"/>
</dbReference>
<keyword evidence="7" id="KW-0067">ATP-binding</keyword>
<dbReference type="PANTHER" id="PTHR43547:SF2">
    <property type="entry name" value="HYBRID SIGNAL TRANSDUCTION HISTIDINE KINASE C"/>
    <property type="match status" value="1"/>
</dbReference>
<dbReference type="Pfam" id="PF00072">
    <property type="entry name" value="Response_reg"/>
    <property type="match status" value="1"/>
</dbReference>
<dbReference type="PANTHER" id="PTHR43547">
    <property type="entry name" value="TWO-COMPONENT HISTIDINE KINASE"/>
    <property type="match status" value="1"/>
</dbReference>
<evidence type="ECO:0000313" key="17">
    <source>
        <dbReference type="EMBL" id="SDF52533.1"/>
    </source>
</evidence>
<dbReference type="STRING" id="104663.SAMN04488121_102174"/>
<dbReference type="SMART" id="SM00388">
    <property type="entry name" value="HisKA"/>
    <property type="match status" value="1"/>
</dbReference>
<dbReference type="PROSITE" id="PS00041">
    <property type="entry name" value="HTH_ARAC_FAMILY_1"/>
    <property type="match status" value="1"/>
</dbReference>
<sequence length="1360" mass="154118">MNKYLRLATLWVCCVFFLPINSFATAPPSLTYLGIEQGLSNNAVTSIYQDHNGFMWFGTYDGLNRYDGYNFTVYRNEFNDSNSLANNRIACITEDHHKRLWIGTRGGISIYNNITGLFSGLQFLPYKSAKRKKIEVPVNAILPGANETIFIGTNGEGLLVYNTTGPARQAPLRTGEGLVTKYEVSSIALDASGHTWLFVRNIGLCIYDNATGVVRVINDGIRNGIALQADRKGQLWLGTDEGLYKYSIAANTFTSMLTTHSKRVVHLIIDQHNTLWIASDGEGVFMMPLSSEKITRLTSPENKELLTSTAVFSIFEDHEGRKWIGTLRGGVNILDPGKAGFARITHDPLNPNSLINDFTLSLCEDADHNIWIGTDGGGLSIWNRQQNKFTNFRHLAGNDASLCSDFVTSITRDYQDNIWISTWGTGIYRYNKAKRSFDHYACFNQANNAEDKNTWLLYEDAAKTLWAGVCTGSPLYRFNRSTNRFEVFDPHITNILSMAEDNKGNFWAGDYTSLIKIDKQAKLHQVYNIGYPVRVFHQDKAGNCWIGTEGGGLLLFNRETGTYVRYTKADGLSNNSILQILEDKTGNLWISTFYGISKFNPRQKTFKNYSQSDGLLSNQLNYNAALSLPSGEFIFGGIKGLNIFYPDSLPSSSGTPGILLTGLKVDNIPVEQADRYVTERTADHITSLKIPYNKAVLAFDFVAPEYSAPDKIDYAYYMDGWDKGWNYVGKSRSANYTRLHEGSYTFRIKTTNTEGVWNTREYTMQIIVLPPWYRTWWAYLLYMAAIAGMAYTYLQYKAQKTKLAFDIRLARLETEKEKELNEKKLAFFTNISHEFRTPLTLIINPVKELLNNNDKTPGNGLEVIYRNARRLLSLVDQLLLFRKADSEMDKLKITRLNFHNLCQEVYLSFSQQARAKQIDYIFDCDNPQLEVYADREKIEIVLFNLLSNALKFTPENGTVSFIISENESNITVNITDTGCGISEDAGQRLFEKFYQVKEKQTTGKAGFGIGLYLSKHFIESHKGQISFTSAPGQGTSFTVQLRKGTIHFTGQYIFEEMADDPAMLQELMGNITSEISVDLPGADNEPAALEDIFTSKRSILVIDDNPEIRAYLQLLFREKFIFLEADNGEDGLQLAREHYPDIIISDVLMKGMDGMELCNTIKQDPTLGHIPVILLTGNPSQEIKLKGIECGADDYITKPFEQDLLLARIDNILQNRNALQDYFFDKITLKKNDARISAEYKTFLERCITIVENNLDKDTFNIKMLAAEIGMSHSNLYKKVKSISGHSVNAFIRFIRLRRAAVLLLSTDCNVNEAAFGVGLNDMKYFRKQFSKLFGMNPSEYIKKYRNSFNKDFNVVNWKE</sequence>
<dbReference type="EMBL" id="FNBN01000002">
    <property type="protein sequence ID" value="SDF52533.1"/>
    <property type="molecule type" value="Genomic_DNA"/>
</dbReference>
<dbReference type="Gene3D" id="3.30.565.10">
    <property type="entry name" value="Histidine kinase-like ATPase, C-terminal domain"/>
    <property type="match status" value="1"/>
</dbReference>
<dbReference type="SUPFAM" id="SSF52172">
    <property type="entry name" value="CheY-like"/>
    <property type="match status" value="1"/>
</dbReference>
<dbReference type="Gene3D" id="2.130.10.10">
    <property type="entry name" value="YVTN repeat-like/Quinoprotein amine dehydrogenase"/>
    <property type="match status" value="3"/>
</dbReference>
<accession>A0A1G7LSW7</accession>
<dbReference type="SUPFAM" id="SSF47384">
    <property type="entry name" value="Homodimeric domain of signal transducing histidine kinase"/>
    <property type="match status" value="1"/>
</dbReference>
<gene>
    <name evidence="17" type="ORF">SAMN04488121_102174</name>
</gene>
<name>A0A1G7LSW7_CHIFI</name>
<keyword evidence="9" id="KW-0805">Transcription regulation</keyword>
<dbReference type="FunFam" id="3.30.565.10:FF:000037">
    <property type="entry name" value="Hybrid sensor histidine kinase/response regulator"/>
    <property type="match status" value="1"/>
</dbReference>
<evidence type="ECO:0000256" key="11">
    <source>
        <dbReference type="ARBA" id="ARBA00023163"/>
    </source>
</evidence>
<dbReference type="InterPro" id="IPR011110">
    <property type="entry name" value="Reg_prop"/>
</dbReference>
<evidence type="ECO:0000313" key="18">
    <source>
        <dbReference type="Proteomes" id="UP000199045"/>
    </source>
</evidence>
<comment type="catalytic activity">
    <reaction evidence="1">
        <text>ATP + protein L-histidine = ADP + protein N-phospho-L-histidine.</text>
        <dbReference type="EC" id="2.7.13.3"/>
    </reaction>
</comment>
<dbReference type="SUPFAM" id="SSF46689">
    <property type="entry name" value="Homeodomain-like"/>
    <property type="match status" value="1"/>
</dbReference>
<dbReference type="CDD" id="cd00075">
    <property type="entry name" value="HATPase"/>
    <property type="match status" value="1"/>
</dbReference>
<feature type="signal peptide" evidence="13">
    <location>
        <begin position="1"/>
        <end position="24"/>
    </location>
</feature>
<dbReference type="Pfam" id="PF02518">
    <property type="entry name" value="HATPase_c"/>
    <property type="match status" value="1"/>
</dbReference>
<dbReference type="RefSeq" id="WP_143011388.1">
    <property type="nucleotide sequence ID" value="NZ_FNBN01000002.1"/>
</dbReference>
<evidence type="ECO:0000256" key="4">
    <source>
        <dbReference type="ARBA" id="ARBA00022679"/>
    </source>
</evidence>
<evidence type="ECO:0000256" key="1">
    <source>
        <dbReference type="ARBA" id="ARBA00000085"/>
    </source>
</evidence>
<dbReference type="GO" id="GO:0005524">
    <property type="term" value="F:ATP binding"/>
    <property type="evidence" value="ECO:0007669"/>
    <property type="project" value="UniProtKB-KW"/>
</dbReference>
<dbReference type="InterPro" id="IPR036097">
    <property type="entry name" value="HisK_dim/P_sf"/>
</dbReference>
<dbReference type="InterPro" id="IPR018062">
    <property type="entry name" value="HTH_AraC-typ_CS"/>
</dbReference>
<keyword evidence="13" id="KW-0732">Signal</keyword>
<dbReference type="Pfam" id="PF07494">
    <property type="entry name" value="Reg_prop"/>
    <property type="match status" value="5"/>
</dbReference>
<evidence type="ECO:0000259" key="16">
    <source>
        <dbReference type="PROSITE" id="PS50110"/>
    </source>
</evidence>
<dbReference type="SMART" id="SM00342">
    <property type="entry name" value="HTH_ARAC"/>
    <property type="match status" value="1"/>
</dbReference>
<dbReference type="InterPro" id="IPR005467">
    <property type="entry name" value="His_kinase_dom"/>
</dbReference>
<dbReference type="GO" id="GO:0043565">
    <property type="term" value="F:sequence-specific DNA binding"/>
    <property type="evidence" value="ECO:0007669"/>
    <property type="project" value="InterPro"/>
</dbReference>
<keyword evidence="5" id="KW-0547">Nucleotide-binding</keyword>
<feature type="domain" description="Response regulatory" evidence="16">
    <location>
        <begin position="1098"/>
        <end position="1213"/>
    </location>
</feature>
<dbReference type="SMART" id="SM00387">
    <property type="entry name" value="HATPase_c"/>
    <property type="match status" value="1"/>
</dbReference>
<dbReference type="InterPro" id="IPR009057">
    <property type="entry name" value="Homeodomain-like_sf"/>
</dbReference>
<dbReference type="InterPro" id="IPR015943">
    <property type="entry name" value="WD40/YVTN_repeat-like_dom_sf"/>
</dbReference>
<keyword evidence="10" id="KW-0238">DNA-binding</keyword>
<dbReference type="InterPro" id="IPR011006">
    <property type="entry name" value="CheY-like_superfamily"/>
</dbReference>
<dbReference type="OrthoDB" id="9809670at2"/>
<dbReference type="Pfam" id="PF12833">
    <property type="entry name" value="HTH_18"/>
    <property type="match status" value="1"/>
</dbReference>
<keyword evidence="11" id="KW-0804">Transcription</keyword>
<keyword evidence="6" id="KW-0418">Kinase</keyword>
<evidence type="ECO:0000256" key="2">
    <source>
        <dbReference type="ARBA" id="ARBA00012438"/>
    </source>
</evidence>
<dbReference type="Gene3D" id="3.40.50.2300">
    <property type="match status" value="1"/>
</dbReference>
<keyword evidence="8" id="KW-0902">Two-component regulatory system</keyword>
<dbReference type="PRINTS" id="PR00344">
    <property type="entry name" value="BCTRLSENSOR"/>
</dbReference>
<evidence type="ECO:0000259" key="14">
    <source>
        <dbReference type="PROSITE" id="PS01124"/>
    </source>
</evidence>
<evidence type="ECO:0000259" key="15">
    <source>
        <dbReference type="PROSITE" id="PS50109"/>
    </source>
</evidence>
<dbReference type="InterPro" id="IPR013783">
    <property type="entry name" value="Ig-like_fold"/>
</dbReference>
<dbReference type="SUPFAM" id="SSF55874">
    <property type="entry name" value="ATPase domain of HSP90 chaperone/DNA topoisomerase II/histidine kinase"/>
    <property type="match status" value="1"/>
</dbReference>
<dbReference type="Gene3D" id="1.10.287.130">
    <property type="match status" value="1"/>
</dbReference>
<dbReference type="InterPro" id="IPR036890">
    <property type="entry name" value="HATPase_C_sf"/>
</dbReference>
<evidence type="ECO:0000256" key="10">
    <source>
        <dbReference type="ARBA" id="ARBA00023125"/>
    </source>
</evidence>
<evidence type="ECO:0000256" key="6">
    <source>
        <dbReference type="ARBA" id="ARBA00022777"/>
    </source>
</evidence>